<evidence type="ECO:0000256" key="3">
    <source>
        <dbReference type="ARBA" id="ARBA00011991"/>
    </source>
</evidence>
<dbReference type="NCBIfam" id="NF000996">
    <property type="entry name" value="PRK00105.1"/>
    <property type="match status" value="1"/>
</dbReference>
<keyword evidence="12" id="KW-1185">Reference proteome</keyword>
<evidence type="ECO:0000256" key="10">
    <source>
        <dbReference type="HAMAP-Rule" id="MF_00230"/>
    </source>
</evidence>
<feature type="active site" description="Proton acceptor" evidence="10">
    <location>
        <position position="302"/>
    </location>
</feature>
<comment type="catalytic activity">
    <reaction evidence="9 10">
        <text>5,6-dimethylbenzimidazole + nicotinate beta-D-ribonucleotide = alpha-ribazole 5'-phosphate + nicotinate + H(+)</text>
        <dbReference type="Rhea" id="RHEA:11196"/>
        <dbReference type="ChEBI" id="CHEBI:15378"/>
        <dbReference type="ChEBI" id="CHEBI:15890"/>
        <dbReference type="ChEBI" id="CHEBI:32544"/>
        <dbReference type="ChEBI" id="CHEBI:57502"/>
        <dbReference type="ChEBI" id="CHEBI:57918"/>
        <dbReference type="EC" id="2.4.2.21"/>
    </reaction>
</comment>
<evidence type="ECO:0000256" key="5">
    <source>
        <dbReference type="ARBA" id="ARBA00022573"/>
    </source>
</evidence>
<evidence type="ECO:0000256" key="4">
    <source>
        <dbReference type="ARBA" id="ARBA00015486"/>
    </source>
</evidence>
<evidence type="ECO:0000256" key="9">
    <source>
        <dbReference type="ARBA" id="ARBA00047340"/>
    </source>
</evidence>
<keyword evidence="5 10" id="KW-0169">Cobalamin biosynthesis</keyword>
<sequence length="335" mass="35312">MATQLTSKDIQAAIDMKTKPVGSLGRIEKLAAQIAGFQNTLTPRLETCGLILFAGDHGIAREGVSNYPQAVTRQMVQNFLTGGAAANVFARTNNVQVRVVDTGVYGEPIEHPGLISRRLGDGTENSAQKPAMSKPQLDMALASGAQLAGDGDFDALCFGEMGIGNTSAATLILSKITDESLKSLTGRGTGLDDEGLRRKLSILERAARRTPDRLSVEDALLEYGGFEIATMAGAMIGAAKKGRMVLVDGFIATCAAYCAQRMDVSSRDAMIFTHVSNEAGHRLVCKTMYVEPLLDLGLRLGEGTGALLAWPIVKSAAAMLRDMASFSDAGVSGPA</sequence>
<comment type="caution">
    <text evidence="11">The sequence shown here is derived from an EMBL/GenBank/DDBJ whole genome shotgun (WGS) entry which is preliminary data.</text>
</comment>
<keyword evidence="7 10" id="KW-0808">Transferase</keyword>
<evidence type="ECO:0000313" key="11">
    <source>
        <dbReference type="EMBL" id="MFC6197712.1"/>
    </source>
</evidence>
<dbReference type="EMBL" id="JBHSSW010000005">
    <property type="protein sequence ID" value="MFC6197712.1"/>
    <property type="molecule type" value="Genomic_DNA"/>
</dbReference>
<dbReference type="InterPro" id="IPR003200">
    <property type="entry name" value="Nict_dMeBzImd_PRibTrfase"/>
</dbReference>
<gene>
    <name evidence="10 11" type="primary">cobT</name>
    <name evidence="11" type="ORF">ACFQDM_06455</name>
</gene>
<dbReference type="Proteomes" id="UP001596303">
    <property type="component" value="Unassembled WGS sequence"/>
</dbReference>
<evidence type="ECO:0000256" key="7">
    <source>
        <dbReference type="ARBA" id="ARBA00022679"/>
    </source>
</evidence>
<dbReference type="Pfam" id="PF02277">
    <property type="entry name" value="DBI_PRT"/>
    <property type="match status" value="1"/>
</dbReference>
<dbReference type="EC" id="2.4.2.21" evidence="3 10"/>
<dbReference type="PANTHER" id="PTHR43463">
    <property type="entry name" value="NICOTINATE-NUCLEOTIDE--DIMETHYLBENZIMIDAZOLE PHOSPHORIBOSYLTRANSFERASE"/>
    <property type="match status" value="1"/>
</dbReference>
<dbReference type="Gene3D" id="3.40.50.10210">
    <property type="match status" value="1"/>
</dbReference>
<dbReference type="NCBIfam" id="TIGR03160">
    <property type="entry name" value="cobT_DBIPRT"/>
    <property type="match status" value="1"/>
</dbReference>
<keyword evidence="6 10" id="KW-0328">Glycosyltransferase</keyword>
<evidence type="ECO:0000256" key="2">
    <source>
        <dbReference type="ARBA" id="ARBA00007110"/>
    </source>
</evidence>
<comment type="function">
    <text evidence="10">Catalyzes the synthesis of alpha-ribazole-5'-phosphate from nicotinate mononucleotide (NAMN) and 5,6-dimethylbenzimidazole (DMB).</text>
</comment>
<name>A0ABW1S7R5_9PROT</name>
<evidence type="ECO:0000256" key="1">
    <source>
        <dbReference type="ARBA" id="ARBA00005049"/>
    </source>
</evidence>
<comment type="similarity">
    <text evidence="2 10">Belongs to the CobT family.</text>
</comment>
<evidence type="ECO:0000313" key="12">
    <source>
        <dbReference type="Proteomes" id="UP001596303"/>
    </source>
</evidence>
<protein>
    <recommendedName>
        <fullName evidence="4 10">Nicotinate-nucleotide--dimethylbenzimidazole phosphoribosyltransferase</fullName>
        <shortName evidence="10">NN:DBI PRT</shortName>
        <ecNumber evidence="3 10">2.4.2.21</ecNumber>
    </recommendedName>
    <alternativeName>
        <fullName evidence="8 10">N(1)-alpha-phosphoribosyltransferase</fullName>
    </alternativeName>
</protein>
<evidence type="ECO:0000256" key="8">
    <source>
        <dbReference type="ARBA" id="ARBA00030686"/>
    </source>
</evidence>
<comment type="pathway">
    <text evidence="1 10">Nucleoside biosynthesis; alpha-ribazole biosynthesis; alpha-ribazole from 5,6-dimethylbenzimidazole: step 1/2.</text>
</comment>
<dbReference type="HAMAP" id="MF_00230">
    <property type="entry name" value="CobT"/>
    <property type="match status" value="1"/>
</dbReference>
<evidence type="ECO:0000256" key="6">
    <source>
        <dbReference type="ARBA" id="ARBA00022676"/>
    </source>
</evidence>
<dbReference type="GO" id="GO:0008939">
    <property type="term" value="F:nicotinate-nucleotide-dimethylbenzimidazole phosphoribosyltransferase activity"/>
    <property type="evidence" value="ECO:0007669"/>
    <property type="project" value="UniProtKB-EC"/>
</dbReference>
<proteinExistence type="inferred from homology"/>
<dbReference type="InterPro" id="IPR036087">
    <property type="entry name" value="Nict_dMeBzImd_PRibTrfase_sf"/>
</dbReference>
<dbReference type="SUPFAM" id="SSF52733">
    <property type="entry name" value="Nicotinate mononucleotide:5,6-dimethylbenzimidazole phosphoribosyltransferase (CobT)"/>
    <property type="match status" value="1"/>
</dbReference>
<dbReference type="CDD" id="cd02439">
    <property type="entry name" value="DMB-PRT_CobT"/>
    <property type="match status" value="1"/>
</dbReference>
<organism evidence="11 12">
    <name type="scientific">Ponticaulis profundi</name>
    <dbReference type="NCBI Taxonomy" id="2665222"/>
    <lineage>
        <taxon>Bacteria</taxon>
        <taxon>Pseudomonadati</taxon>
        <taxon>Pseudomonadota</taxon>
        <taxon>Alphaproteobacteria</taxon>
        <taxon>Hyphomonadales</taxon>
        <taxon>Hyphomonadaceae</taxon>
        <taxon>Ponticaulis</taxon>
    </lineage>
</organism>
<dbReference type="Gene3D" id="1.10.1610.10">
    <property type="match status" value="1"/>
</dbReference>
<dbReference type="PANTHER" id="PTHR43463:SF1">
    <property type="entry name" value="NICOTINATE-NUCLEOTIDE--DIMETHYLBENZIMIDAZOLE PHOSPHORIBOSYLTRANSFERASE"/>
    <property type="match status" value="1"/>
</dbReference>
<dbReference type="InterPro" id="IPR017846">
    <property type="entry name" value="Nict_dMeBzImd_PRibTrfase_bact"/>
</dbReference>
<dbReference type="RefSeq" id="WP_377376997.1">
    <property type="nucleotide sequence ID" value="NZ_JBHSSW010000005.1"/>
</dbReference>
<accession>A0ABW1S7R5</accession>
<reference evidence="12" key="1">
    <citation type="journal article" date="2019" name="Int. J. Syst. Evol. Microbiol.">
        <title>The Global Catalogue of Microorganisms (GCM) 10K type strain sequencing project: providing services to taxonomists for standard genome sequencing and annotation.</title>
        <authorList>
            <consortium name="The Broad Institute Genomics Platform"/>
            <consortium name="The Broad Institute Genome Sequencing Center for Infectious Disease"/>
            <person name="Wu L."/>
            <person name="Ma J."/>
        </authorList>
    </citation>
    <scope>NUCLEOTIDE SEQUENCE [LARGE SCALE GENOMIC DNA]</scope>
    <source>
        <strain evidence="12">CGMCC-1.15741</strain>
    </source>
</reference>
<dbReference type="InterPro" id="IPR023195">
    <property type="entry name" value="Nict_dMeBzImd_PRibTrfase_N"/>
</dbReference>